<dbReference type="SUPFAM" id="SSF63825">
    <property type="entry name" value="YWTD domain"/>
    <property type="match status" value="1"/>
</dbReference>
<keyword evidence="6 11" id="KW-0547">Nucleotide-binding</keyword>
<keyword evidence="9 13" id="KW-0472">Membrane</keyword>
<keyword evidence="3 13" id="KW-0812">Transmembrane</keyword>
<dbReference type="InterPro" id="IPR058726">
    <property type="entry name" value="Roller3_N"/>
</dbReference>
<comment type="subcellular location">
    <subcellularLocation>
        <location evidence="1">Membrane</location>
        <topology evidence="1">Single-pass type I membrane protein</topology>
    </subcellularLocation>
</comment>
<dbReference type="GO" id="GO:0007169">
    <property type="term" value="P:cell surface receptor protein tyrosine kinase signaling pathway"/>
    <property type="evidence" value="ECO:0007669"/>
    <property type="project" value="TreeGrafter"/>
</dbReference>
<feature type="compositionally biased region" description="Low complexity" evidence="12">
    <location>
        <begin position="2580"/>
        <end position="2602"/>
    </location>
</feature>
<dbReference type="InterPro" id="IPR057329">
    <property type="entry name" value="Beta-prop_Rol-3"/>
</dbReference>
<feature type="compositionally biased region" description="Polar residues" evidence="12">
    <location>
        <begin position="2487"/>
        <end position="2516"/>
    </location>
</feature>
<dbReference type="Gene3D" id="2.60.40.10">
    <property type="entry name" value="Immunoglobulins"/>
    <property type="match status" value="3"/>
</dbReference>
<dbReference type="CDD" id="cd00063">
    <property type="entry name" value="FN3"/>
    <property type="match status" value="2"/>
</dbReference>
<evidence type="ECO:0000256" key="11">
    <source>
        <dbReference type="PROSITE-ProRule" id="PRU10141"/>
    </source>
</evidence>
<dbReference type="PROSITE" id="PS50853">
    <property type="entry name" value="FN3"/>
    <property type="match status" value="3"/>
</dbReference>
<proteinExistence type="predicted"/>
<dbReference type="GO" id="GO:0004714">
    <property type="term" value="F:transmembrane receptor protein tyrosine kinase activity"/>
    <property type="evidence" value="ECO:0007669"/>
    <property type="project" value="UniProtKB-EC"/>
</dbReference>
<dbReference type="PROSITE" id="PS50011">
    <property type="entry name" value="PROTEIN_KINASE_DOM"/>
    <property type="match status" value="1"/>
</dbReference>
<evidence type="ECO:0000256" key="1">
    <source>
        <dbReference type="ARBA" id="ARBA00004479"/>
    </source>
</evidence>
<evidence type="ECO:0000313" key="17">
    <source>
        <dbReference type="WBParaSite" id="jg4271"/>
    </source>
</evidence>
<dbReference type="Gene3D" id="3.30.200.20">
    <property type="entry name" value="Phosphorylase Kinase, domain 1"/>
    <property type="match status" value="1"/>
</dbReference>
<dbReference type="CDD" id="cd00192">
    <property type="entry name" value="PTKc"/>
    <property type="match status" value="1"/>
</dbReference>
<dbReference type="GO" id="GO:0005886">
    <property type="term" value="C:plasma membrane"/>
    <property type="evidence" value="ECO:0007669"/>
    <property type="project" value="TreeGrafter"/>
</dbReference>
<feature type="transmembrane region" description="Helical" evidence="13">
    <location>
        <begin position="2039"/>
        <end position="2061"/>
    </location>
</feature>
<evidence type="ECO:0000256" key="2">
    <source>
        <dbReference type="ARBA" id="ARBA00011902"/>
    </source>
</evidence>
<keyword evidence="4" id="KW-0732">Signal</keyword>
<dbReference type="InterPro" id="IPR001245">
    <property type="entry name" value="Ser-Thr/Tyr_kinase_cat_dom"/>
</dbReference>
<evidence type="ECO:0000256" key="9">
    <source>
        <dbReference type="ARBA" id="ARBA00023136"/>
    </source>
</evidence>
<sequence>MTLTYQHHHQHVLPTTIATFLFLKQATRDVCRMSSHSYKAYSVIILLPLIFELLIDYSESATVFSSSLQSCQDQCIDRNIAFPLPKGNLSWNILASNCDFNCHIESCRAGCQDLDSPVNSTCEARCGSVKSQESCQQGCRAVSDIFLHQIQDLLLNQVCAEVTLDVTQGVRLNWSFDTTYASTLQEISSANLRWFAQSRIGVDTARHGWKWTPLDPKAFKEGGLESVVLVPFEDCSEIQVRLVAIWRETVVVSRTFSQILLFPASTSASSHLLHNYKVRELAGAQLQTSSNSFVLCWQSDHFREVHTAIKFRVRLIHSSTKEGDHSTISTYYTTASCHLFRNLPQENCCSVGIAAVLSEGGESGAHAATTSSSGVVEESAVSSTTQVAMAEDEKVGEELMLNISVKPIRDAFVDDVIFLLFTNGTAILHINNINDYVLSTEPSVIPFAQLVDGKIITALASISQKDLLVGLSDGSVHTLDISSHTMHQDNSDGNATKPDTLPSEKIKEADGVAIVQLVVDHMQGKIYVVREKNALIRCPTLRSCENATSLMTSNSLSFIQSIAVDTNNVPAIKKLIFSFLYYITNTGDTFSTPLFPVDSPPLYTLSITRRLAEIPPVASIEVDSMDQKLVCVLRNGSLFTRDLINDEVLDERASFNGSDTYKGVIRSQYHNNRLFWISKSCGDSNPWASCLFAEERNSETQTIHLNPYLYAGPVHEFVIMKNFQPPAFIAAPSKIGLTMDDSTSRLNWKPPMSFPFQASGSSWRALSYDSCCHPSPDLSSSSSTISTPPLLTTITTIALGSANVTSNVTDVLLPLLPNTTGVYTAKVRVCSWNICSIPAKVSNKALRSERFMKTIAFYTKQANVHTPEESTGLSNTVASRYNVLDAVGREIQNERLSTFPMMPLEPETVIAFDNSTGALYAASKKEISIFRLLENGLRYRFLDFLSINHLAVMSSRSLIWLASSYAIVGYRLTSSFEKVVYNCVNEDCGEVVGLATDDLGLGRVFYFLQLNNGTVQLFHFNDVQPVPQFIGFTEEFYRIRQMAIADDKIFFLTEDGQVGSFDLKFSAFNFNLALREVAFLLSAEWTQPSENNRVHFKGPIEFESNGELSWNVEPSVASPGQILYKIQLYRDTFGGDRTVDITQANHYKIPANVLDSWTSRQKFDVLVDAITPWIIFSANKTAVNAPTKPPSRPTNLKIYATQQKTVDGTRAIIDLFWDEPKEWNGDMLGYTVNCSLDDGSNIAGNISFKHSRAFSFPIKSGKIGCAVAANNEQNLIGAYSEQITIDGSDFRPLIRLFAIDSTDSLVSIQNWTTPASETPSTNKRARRQNDLFQYQTIAFIGNELYAIRKEGSDSSQLFLVLLDMNDIENVVYKGSLNGDFNGGIQAMTSDWVANRLLLVANHELMQISLDSMQQLTLITAKKLFTLSAGAQDAKQLIFDPFINAAYLLTKNGSLFKLDLNKNTEDNLALSLDCLKSQTVTSMVGEFVWNKAASPLIYALTWNGMIALNPSSSGTAPKCSDINVNWNLFSSDKGLKAISSFTVADKLFIFFTSNELLIYDRNSALVSPVPITNPPLRQILAASQSSQPYPDRSCFMLPPPNNINFTVKNTGRTGSTVEVQEPTALPTNCQNISFPQTQYEIQFKKKDTGKMKIILNPTRVTHIENGILDKDTSYDVSVSWYNRYNPSQGMSEAKLFKTGYGFPTAPLDPVANPLTPDTVLLNWKMPSILNAPTGEIRYRVTQLSSSLSSPVPIGVLGFENNDFSSALSELVTCSKNPCQVKIPNLRASVGYQFWVTAIHISNLNSALSDADATSLEAQTQTMDIPGTLRLDNATSESLFLRWSWLNPSSTPSNLFVQYKQSGVDASWIEFPNEINSTFDPVQNLPSTIVIGDLHSATNYDYRYKAQYTEEYAYDGLQQKFVEMFYPQAQQARTKAGTPSAPLDVTLVEDKDGLVLKWSSPKTDGGEPVLTYAVEFSQSEWEIAERGLPAERLSWSTSSTHRSDEFRVRAANVEGFGSYGSTVTQTEGEEMTGMQSNQHTWLYITLLVISLVLMTCMVFLLIGRSRKLKRMRRKAKIHKSISLENITSQIQFPNSPDKFTPEVENEIRNLPYIQRHSIQTLKNRPLGKGSFGEVIEGIFKEFDPRTNRSNEKDVRVAIKYLKNDSEENRLKFLKEAVTMNNFDHPNIIKLIGVYRETQPHMLVFELMEGGDLHTFLIIRDHQKRPAHSSHVHRDLAARNCLISSKTSPQRVTKIGDFGLAREMFSSDYYKVHGADFLPLRWLSPESAMQGIFTSKTDVWSFGIVLWEIMTLGTQPYPGINNMEVLIRLKEGQTLERPQPECPDEIYEIMRSTWILEAEKRPRFVDLMPKLEALRSKPHLQSTESFPSSLNSFTNNAFENSQDSMSSFSHTASNASGSVKTVEGSEPGNFELKEVTSRFDKSDNRSGKRHGKLPKLLRPTDFRVDRPSSSTSAETITTTLDYDYEIPRSRTATGSAEGSHNYNRLSSKSNLPRNPHSSTSIGEFFNEGFVGDSGSVDSSSPSKIFSRSAFTDSLSTLGDSKARQLALSPLRLADRILSGGEVSTSLSGSHDGSSSKNFTASTSSAPREHLPDSPSRRIPQELAGCKTVIYCSNV</sequence>
<dbReference type="Pfam" id="PF26432">
    <property type="entry name" value="Roller3_N"/>
    <property type="match status" value="1"/>
</dbReference>
<feature type="domain" description="Fibronectin type-III" evidence="15">
    <location>
        <begin position="1936"/>
        <end position="2028"/>
    </location>
</feature>
<evidence type="ECO:0000256" key="6">
    <source>
        <dbReference type="ARBA" id="ARBA00022741"/>
    </source>
</evidence>
<name>A0A915EDW1_9BILA</name>
<feature type="compositionally biased region" description="Low complexity" evidence="12">
    <location>
        <begin position="2465"/>
        <end position="2476"/>
    </location>
</feature>
<dbReference type="PANTHER" id="PTHR24416">
    <property type="entry name" value="TYROSINE-PROTEIN KINASE RECEPTOR"/>
    <property type="match status" value="1"/>
</dbReference>
<evidence type="ECO:0000256" key="12">
    <source>
        <dbReference type="SAM" id="MobiDB-lite"/>
    </source>
</evidence>
<evidence type="ECO:0000259" key="14">
    <source>
        <dbReference type="PROSITE" id="PS50011"/>
    </source>
</evidence>
<dbReference type="InterPro" id="IPR000719">
    <property type="entry name" value="Prot_kinase_dom"/>
</dbReference>
<accession>A0A915EDW1</accession>
<dbReference type="InterPro" id="IPR017441">
    <property type="entry name" value="Protein_kinase_ATP_BS"/>
</dbReference>
<evidence type="ECO:0000256" key="10">
    <source>
        <dbReference type="ARBA" id="ARBA00023180"/>
    </source>
</evidence>
<dbReference type="Proteomes" id="UP000887574">
    <property type="component" value="Unplaced"/>
</dbReference>
<feature type="region of interest" description="Disordered" evidence="12">
    <location>
        <begin position="2399"/>
        <end position="2516"/>
    </location>
</feature>
<dbReference type="PRINTS" id="PR00109">
    <property type="entry name" value="TYRKINASE"/>
</dbReference>
<dbReference type="InterPro" id="IPR003961">
    <property type="entry name" value="FN3_dom"/>
</dbReference>
<feature type="domain" description="Fibronectin type-III" evidence="15">
    <location>
        <begin position="1704"/>
        <end position="1816"/>
    </location>
</feature>
<protein>
    <recommendedName>
        <fullName evidence="2">receptor protein-tyrosine kinase</fullName>
        <ecNumber evidence="2">2.7.10.1</ecNumber>
    </recommendedName>
</protein>
<keyword evidence="8 13" id="KW-1133">Transmembrane helix</keyword>
<feature type="region of interest" description="Disordered" evidence="12">
    <location>
        <begin position="2578"/>
        <end position="2615"/>
    </location>
</feature>
<dbReference type="EC" id="2.7.10.1" evidence="2"/>
<organism evidence="16 17">
    <name type="scientific">Ditylenchus dipsaci</name>
    <dbReference type="NCBI Taxonomy" id="166011"/>
    <lineage>
        <taxon>Eukaryota</taxon>
        <taxon>Metazoa</taxon>
        <taxon>Ecdysozoa</taxon>
        <taxon>Nematoda</taxon>
        <taxon>Chromadorea</taxon>
        <taxon>Rhabditida</taxon>
        <taxon>Tylenchina</taxon>
        <taxon>Tylenchomorpha</taxon>
        <taxon>Sphaerularioidea</taxon>
        <taxon>Anguinidae</taxon>
        <taxon>Anguininae</taxon>
        <taxon>Ditylenchus</taxon>
    </lineage>
</organism>
<evidence type="ECO:0000256" key="8">
    <source>
        <dbReference type="ARBA" id="ARBA00022989"/>
    </source>
</evidence>
<dbReference type="GO" id="GO:0005524">
    <property type="term" value="F:ATP binding"/>
    <property type="evidence" value="ECO:0007669"/>
    <property type="project" value="UniProtKB-UniRule"/>
</dbReference>
<dbReference type="Gene3D" id="1.10.510.10">
    <property type="entry name" value="Transferase(Phosphotransferase) domain 1"/>
    <property type="match status" value="1"/>
</dbReference>
<dbReference type="SUPFAM" id="SSF56112">
    <property type="entry name" value="Protein kinase-like (PK-like)"/>
    <property type="match status" value="1"/>
</dbReference>
<reference evidence="17" key="1">
    <citation type="submission" date="2022-11" db="UniProtKB">
        <authorList>
            <consortium name="WormBaseParasite"/>
        </authorList>
    </citation>
    <scope>IDENTIFICATION</scope>
</reference>
<keyword evidence="5" id="KW-0677">Repeat</keyword>
<dbReference type="InterPro" id="IPR011009">
    <property type="entry name" value="Kinase-like_dom_sf"/>
</dbReference>
<feature type="binding site" evidence="11">
    <location>
        <position position="2157"/>
    </location>
    <ligand>
        <name>ATP</name>
        <dbReference type="ChEBI" id="CHEBI:30616"/>
    </ligand>
</feature>
<dbReference type="SUPFAM" id="SSF49265">
    <property type="entry name" value="Fibronectin type III"/>
    <property type="match status" value="3"/>
</dbReference>
<evidence type="ECO:0000256" key="5">
    <source>
        <dbReference type="ARBA" id="ARBA00022737"/>
    </source>
</evidence>
<feature type="domain" description="Fibronectin type-III" evidence="15">
    <location>
        <begin position="1598"/>
        <end position="1700"/>
    </location>
</feature>
<keyword evidence="7 11" id="KW-0067">ATP-binding</keyword>
<dbReference type="Pfam" id="PF07714">
    <property type="entry name" value="PK_Tyr_Ser-Thr"/>
    <property type="match status" value="1"/>
</dbReference>
<feature type="domain" description="Protein kinase" evidence="14">
    <location>
        <begin position="2118"/>
        <end position="2377"/>
    </location>
</feature>
<keyword evidence="10" id="KW-0325">Glycoprotein</keyword>
<dbReference type="WBParaSite" id="jg4271">
    <property type="protein sequence ID" value="jg4271"/>
    <property type="gene ID" value="jg4271"/>
</dbReference>
<feature type="compositionally biased region" description="Basic and acidic residues" evidence="12">
    <location>
        <begin position="2603"/>
        <end position="2615"/>
    </location>
</feature>
<evidence type="ECO:0000256" key="13">
    <source>
        <dbReference type="SAM" id="Phobius"/>
    </source>
</evidence>
<dbReference type="InterPro" id="IPR013783">
    <property type="entry name" value="Ig-like_fold"/>
</dbReference>
<dbReference type="PROSITE" id="PS00107">
    <property type="entry name" value="PROTEIN_KINASE_ATP"/>
    <property type="match status" value="1"/>
</dbReference>
<feature type="compositionally biased region" description="Basic and acidic residues" evidence="12">
    <location>
        <begin position="2428"/>
        <end position="2443"/>
    </location>
</feature>
<dbReference type="InterPro" id="IPR036116">
    <property type="entry name" value="FN3_sf"/>
</dbReference>
<evidence type="ECO:0000256" key="3">
    <source>
        <dbReference type="ARBA" id="ARBA00022692"/>
    </source>
</evidence>
<dbReference type="PANTHER" id="PTHR24416:SF525">
    <property type="entry name" value="INSULIN-LIKE RECEPTOR"/>
    <property type="match status" value="1"/>
</dbReference>
<dbReference type="GO" id="GO:0043235">
    <property type="term" value="C:receptor complex"/>
    <property type="evidence" value="ECO:0007669"/>
    <property type="project" value="TreeGrafter"/>
</dbReference>
<evidence type="ECO:0000256" key="4">
    <source>
        <dbReference type="ARBA" id="ARBA00022729"/>
    </source>
</evidence>
<dbReference type="Pfam" id="PF25494">
    <property type="entry name" value="Beta-prop_Rol-3"/>
    <property type="match status" value="1"/>
</dbReference>
<feature type="compositionally biased region" description="Polar residues" evidence="12">
    <location>
        <begin position="2399"/>
        <end position="2416"/>
    </location>
</feature>
<keyword evidence="16" id="KW-1185">Reference proteome</keyword>
<dbReference type="InterPro" id="IPR020635">
    <property type="entry name" value="Tyr_kinase_cat_dom"/>
</dbReference>
<dbReference type="SMART" id="SM00060">
    <property type="entry name" value="FN3"/>
    <property type="match status" value="4"/>
</dbReference>
<evidence type="ECO:0000259" key="15">
    <source>
        <dbReference type="PROSITE" id="PS50853"/>
    </source>
</evidence>
<dbReference type="SMART" id="SM00219">
    <property type="entry name" value="TyrKc"/>
    <property type="match status" value="1"/>
</dbReference>
<dbReference type="InterPro" id="IPR050122">
    <property type="entry name" value="RTK"/>
</dbReference>
<evidence type="ECO:0000313" key="16">
    <source>
        <dbReference type="Proteomes" id="UP000887574"/>
    </source>
</evidence>
<evidence type="ECO:0000256" key="7">
    <source>
        <dbReference type="ARBA" id="ARBA00022840"/>
    </source>
</evidence>